<keyword evidence="5" id="KW-1133">Transmembrane helix</keyword>
<proteinExistence type="inferred from homology"/>
<dbReference type="InterPro" id="IPR036543">
    <property type="entry name" value="Guanylate-bd_C_sf"/>
</dbReference>
<dbReference type="Gene3D" id="3.40.50.300">
    <property type="entry name" value="P-loop containing nucleotide triphosphate hydrolases"/>
    <property type="match status" value="1"/>
</dbReference>
<keyword evidence="8" id="KW-1185">Reference proteome</keyword>
<dbReference type="EMBL" id="JAIZAY010000008">
    <property type="protein sequence ID" value="KAJ8037732.1"/>
    <property type="molecule type" value="Genomic_DNA"/>
</dbReference>
<evidence type="ECO:0000256" key="3">
    <source>
        <dbReference type="ARBA" id="ARBA00023134"/>
    </source>
</evidence>
<dbReference type="OrthoDB" id="2135133at2759"/>
<dbReference type="SUPFAM" id="SSF48340">
    <property type="entry name" value="Interferon-induced guanylate-binding protein 1 (GBP1), C-terminal domain"/>
    <property type="match status" value="2"/>
</dbReference>
<dbReference type="InterPro" id="IPR030386">
    <property type="entry name" value="G_GB1_RHD3_dom"/>
</dbReference>
<dbReference type="Gene3D" id="1.20.1000.10">
    <property type="entry name" value="Guanylate-binding protein, C-terminal domain"/>
    <property type="match status" value="2"/>
</dbReference>
<keyword evidence="1" id="KW-0547">Nucleotide-binding</keyword>
<keyword evidence="3" id="KW-0342">GTP-binding</keyword>
<name>A0A9Q1C3K4_HOLLE</name>
<evidence type="ECO:0000313" key="7">
    <source>
        <dbReference type="EMBL" id="KAJ8037732.1"/>
    </source>
</evidence>
<dbReference type="InterPro" id="IPR015894">
    <property type="entry name" value="Guanylate-bd_N"/>
</dbReference>
<evidence type="ECO:0000256" key="4">
    <source>
        <dbReference type="PROSITE-ProRule" id="PRU01052"/>
    </source>
</evidence>
<dbReference type="GO" id="GO:0005525">
    <property type="term" value="F:GTP binding"/>
    <property type="evidence" value="ECO:0007669"/>
    <property type="project" value="UniProtKB-KW"/>
</dbReference>
<evidence type="ECO:0000256" key="1">
    <source>
        <dbReference type="ARBA" id="ARBA00022741"/>
    </source>
</evidence>
<keyword evidence="5" id="KW-0472">Membrane</keyword>
<reference evidence="7" key="1">
    <citation type="submission" date="2021-10" db="EMBL/GenBank/DDBJ databases">
        <title>Tropical sea cucumber genome reveals ecological adaptation and Cuvierian tubules defense mechanism.</title>
        <authorList>
            <person name="Chen T."/>
        </authorList>
    </citation>
    <scope>NUCLEOTIDE SEQUENCE</scope>
    <source>
        <strain evidence="7">Nanhai2018</strain>
        <tissue evidence="7">Muscle</tissue>
    </source>
</reference>
<feature type="domain" description="GB1/RHD3-type G" evidence="6">
    <location>
        <begin position="60"/>
        <end position="212"/>
    </location>
</feature>
<keyword evidence="5" id="KW-0812">Transmembrane</keyword>
<evidence type="ECO:0000313" key="8">
    <source>
        <dbReference type="Proteomes" id="UP001152320"/>
    </source>
</evidence>
<dbReference type="Proteomes" id="UP001152320">
    <property type="component" value="Chromosome 8"/>
</dbReference>
<dbReference type="PROSITE" id="PS51715">
    <property type="entry name" value="G_GB1_RHD3"/>
    <property type="match status" value="1"/>
</dbReference>
<dbReference type="PANTHER" id="PTHR10751">
    <property type="entry name" value="GUANYLATE BINDING PROTEIN"/>
    <property type="match status" value="1"/>
</dbReference>
<dbReference type="GO" id="GO:0003924">
    <property type="term" value="F:GTPase activity"/>
    <property type="evidence" value="ECO:0007669"/>
    <property type="project" value="InterPro"/>
</dbReference>
<dbReference type="InterPro" id="IPR027417">
    <property type="entry name" value="P-loop_NTPase"/>
</dbReference>
<protein>
    <submittedName>
        <fullName evidence="7">Guanylate-binding protein 1</fullName>
    </submittedName>
</protein>
<gene>
    <name evidence="7" type="ORF">HOLleu_18625</name>
</gene>
<evidence type="ECO:0000259" key="6">
    <source>
        <dbReference type="PROSITE" id="PS51715"/>
    </source>
</evidence>
<keyword evidence="2" id="KW-0378">Hydrolase</keyword>
<organism evidence="7 8">
    <name type="scientific">Holothuria leucospilota</name>
    <name type="common">Black long sea cucumber</name>
    <name type="synonym">Mertensiothuria leucospilota</name>
    <dbReference type="NCBI Taxonomy" id="206669"/>
    <lineage>
        <taxon>Eukaryota</taxon>
        <taxon>Metazoa</taxon>
        <taxon>Echinodermata</taxon>
        <taxon>Eleutherozoa</taxon>
        <taxon>Echinozoa</taxon>
        <taxon>Holothuroidea</taxon>
        <taxon>Aspidochirotacea</taxon>
        <taxon>Aspidochirotida</taxon>
        <taxon>Holothuriidae</taxon>
        <taxon>Holothuria</taxon>
    </lineage>
</organism>
<feature type="transmembrane region" description="Helical" evidence="5">
    <location>
        <begin position="816"/>
        <end position="834"/>
    </location>
</feature>
<dbReference type="Pfam" id="PF02263">
    <property type="entry name" value="GBP"/>
    <property type="match status" value="1"/>
</dbReference>
<sequence length="847" mass="95753">MHTKVACGSTVMNPTTAVPLCLPTNCRWDHEHQTVSFDTTAERGRLVLCPGGLDILRAICKPVAVICITGPARSGKSFLLSQILDGIQFEVGHGTTAKTTGIWIASTDKFVTKSGQDAAVILLDTEGLCSVSAMDNNTDATWEKKLFTLSLLISSYFIFNSQGTPTFRDLDKLAFVGKLTDYLKSSRACKKDGRFNPLDSSPDFLWLVRDAHLQPEVQGERCCWGRFLKESVLKSRHDRRNDPTDVIRKAVVKTFGKIDAHGIPFPSADPNLLQNLGSPGSTNMTQPAFNRSIRSVKKKIFAVAKEKAFNGRVVSGKDLADFIEMFVEQLNSETGIIDAEITYECFMALEEAEALYTNQMEFLREKMPCSSLEVNKCHDDAKKRASRAISNRTQLSPQFARELYTRKSDQIFERKLKIYQSENQRLSREQCQEVQKDLVSRYFQPIFDDPSKFKVKNVKVANRKVFEVYDLMARGTERDKVRLEMAQEMAGKTLELEKLVMHEAMKQALNVYELEMVVLELPCANNRLNEKHIEALHLAKSTFEEVCSGGTTKFVTDYGRQLEADIHDKMGTIAENNDCLSLEYCQKIMDNLVKQHLDPLLKNLSHDSYQTLTRTVHNILESYDSVAVGPRAEFVRKQGERDMNLRLKESQVQIAQITIRKALSIYKTHMQNLTLPCSEFRLYRADKEAREKAFGIFKSGVNNFPGSVIQRQEQQLRWDLDGNFSSLRAQNLSLSRQQCLRLVKDLEAKHGLHEVLGNPLLRDESSVRAKVKGIMRDYKWRSKLWDGPAADEIQKEIQTKYDDLLKQCSNESEEKIAAAVAGIAVAGGLAFWGLSKLFGGKKSDDKN</sequence>
<comment type="caution">
    <text evidence="7">The sequence shown here is derived from an EMBL/GenBank/DDBJ whole genome shotgun (WGS) entry which is preliminary data.</text>
</comment>
<dbReference type="AlphaFoldDB" id="A0A9Q1C3K4"/>
<evidence type="ECO:0000256" key="5">
    <source>
        <dbReference type="SAM" id="Phobius"/>
    </source>
</evidence>
<evidence type="ECO:0000256" key="2">
    <source>
        <dbReference type="ARBA" id="ARBA00022801"/>
    </source>
</evidence>
<comment type="similarity">
    <text evidence="4">Belongs to the TRAFAC class dynamin-like GTPase superfamily. GB1/RHD3 GTPase family.</text>
</comment>
<accession>A0A9Q1C3K4</accession>
<dbReference type="SUPFAM" id="SSF52540">
    <property type="entry name" value="P-loop containing nucleoside triphosphate hydrolases"/>
    <property type="match status" value="1"/>
</dbReference>